<dbReference type="Pfam" id="PF02588">
    <property type="entry name" value="YitT_membrane"/>
    <property type="match status" value="1"/>
</dbReference>
<dbReference type="InterPro" id="IPR051461">
    <property type="entry name" value="UPF0750_membrane"/>
</dbReference>
<dbReference type="CDD" id="cd16380">
    <property type="entry name" value="YitT_C"/>
    <property type="match status" value="1"/>
</dbReference>
<proteinExistence type="predicted"/>
<feature type="transmembrane region" description="Helical" evidence="6">
    <location>
        <begin position="155"/>
        <end position="173"/>
    </location>
</feature>
<evidence type="ECO:0000256" key="4">
    <source>
        <dbReference type="ARBA" id="ARBA00022989"/>
    </source>
</evidence>
<keyword evidence="5 6" id="KW-0472">Membrane</keyword>
<accession>A0AAE3IE77</accession>
<evidence type="ECO:0000256" key="3">
    <source>
        <dbReference type="ARBA" id="ARBA00022692"/>
    </source>
</evidence>
<dbReference type="InterPro" id="IPR015867">
    <property type="entry name" value="N-reg_PII/ATP_PRibTrfase_C"/>
</dbReference>
<evidence type="ECO:0000256" key="5">
    <source>
        <dbReference type="ARBA" id="ARBA00023136"/>
    </source>
</evidence>
<feature type="transmembrane region" description="Helical" evidence="6">
    <location>
        <begin position="50"/>
        <end position="77"/>
    </location>
</feature>
<evidence type="ECO:0000313" key="9">
    <source>
        <dbReference type="Proteomes" id="UP001208131"/>
    </source>
</evidence>
<protein>
    <submittedName>
        <fullName evidence="8">YitT family protein</fullName>
    </submittedName>
</protein>
<keyword evidence="2" id="KW-1003">Cell membrane</keyword>
<evidence type="ECO:0000256" key="2">
    <source>
        <dbReference type="ARBA" id="ARBA00022475"/>
    </source>
</evidence>
<reference evidence="8 9" key="1">
    <citation type="journal article" date="2021" name="ISME Commun">
        <title>Automated analysis of genomic sequences facilitates high-throughput and comprehensive description of bacteria.</title>
        <authorList>
            <person name="Hitch T.C.A."/>
        </authorList>
    </citation>
    <scope>NUCLEOTIDE SEQUENCE [LARGE SCALE GENOMIC DNA]</scope>
    <source>
        <strain evidence="8 9">Sanger_31</strain>
    </source>
</reference>
<dbReference type="PANTHER" id="PTHR33545">
    <property type="entry name" value="UPF0750 MEMBRANE PROTEIN YITT-RELATED"/>
    <property type="match status" value="1"/>
</dbReference>
<evidence type="ECO:0000256" key="1">
    <source>
        <dbReference type="ARBA" id="ARBA00004651"/>
    </source>
</evidence>
<dbReference type="GO" id="GO:0005886">
    <property type="term" value="C:plasma membrane"/>
    <property type="evidence" value="ECO:0007669"/>
    <property type="project" value="UniProtKB-SubCell"/>
</dbReference>
<dbReference type="Pfam" id="PF10035">
    <property type="entry name" value="DUF2179"/>
    <property type="match status" value="1"/>
</dbReference>
<evidence type="ECO:0000259" key="7">
    <source>
        <dbReference type="Pfam" id="PF10035"/>
    </source>
</evidence>
<keyword evidence="3 6" id="KW-0812">Transmembrane</keyword>
<dbReference type="AlphaFoldDB" id="A0AAE3IE77"/>
<dbReference type="InterPro" id="IPR003740">
    <property type="entry name" value="YitT"/>
</dbReference>
<dbReference type="InterPro" id="IPR019264">
    <property type="entry name" value="DUF2179"/>
</dbReference>
<sequence>MKKDIRKDIFTIIAVTVAAFLMALNTKTFVNTGGLYPGGMTGMSILIQRAVKQLAGIMLQFSIINITLNIIPVYIGFRFIGKKFTAFSCVMILLNSFFTDLIPNHIITQDVLLISIFGGMINGVAISLCLNRGATSGGTDFISIYLSEKSNMDTFNVILGFNAVILCVAGFMFGWDKALYSIIFQYASTTVLHMLYKKFQQSTLLIVTNKPKEIADAIYAVSQHGATILDGEGSYEHCERQIVYSVVSAAQTKKVIHAVKEADPKAFINEVKTQKLSGRFYLPKES</sequence>
<comment type="caution">
    <text evidence="8">The sequence shown here is derived from an EMBL/GenBank/DDBJ whole genome shotgun (WGS) entry which is preliminary data.</text>
</comment>
<feature type="transmembrane region" description="Helical" evidence="6">
    <location>
        <begin position="9"/>
        <end position="30"/>
    </location>
</feature>
<comment type="subcellular location">
    <subcellularLocation>
        <location evidence="1">Cell membrane</location>
        <topology evidence="1">Multi-pass membrane protein</topology>
    </subcellularLocation>
</comment>
<dbReference type="PANTHER" id="PTHR33545:SF5">
    <property type="entry name" value="UPF0750 MEMBRANE PROTEIN YITT"/>
    <property type="match status" value="1"/>
</dbReference>
<dbReference type="RefSeq" id="WP_267300283.1">
    <property type="nucleotide sequence ID" value="NZ_JAOQJZ010000001.1"/>
</dbReference>
<name>A0AAE3IE77_9FIRM</name>
<dbReference type="Proteomes" id="UP001208131">
    <property type="component" value="Unassembled WGS sequence"/>
</dbReference>
<feature type="transmembrane region" description="Helical" evidence="6">
    <location>
        <begin position="112"/>
        <end position="134"/>
    </location>
</feature>
<feature type="transmembrane region" description="Helical" evidence="6">
    <location>
        <begin position="84"/>
        <end position="106"/>
    </location>
</feature>
<evidence type="ECO:0000313" key="8">
    <source>
        <dbReference type="EMBL" id="MCU6704621.1"/>
    </source>
</evidence>
<gene>
    <name evidence="8" type="ORF">OCV57_01605</name>
</gene>
<feature type="domain" description="DUF2179" evidence="7">
    <location>
        <begin position="224"/>
        <end position="278"/>
    </location>
</feature>
<keyword evidence="4 6" id="KW-1133">Transmembrane helix</keyword>
<organism evidence="8 9">
    <name type="scientific">Hominimerdicola aceti</name>
    <dbReference type="NCBI Taxonomy" id="2981726"/>
    <lineage>
        <taxon>Bacteria</taxon>
        <taxon>Bacillati</taxon>
        <taxon>Bacillota</taxon>
        <taxon>Clostridia</taxon>
        <taxon>Eubacteriales</taxon>
        <taxon>Oscillospiraceae</taxon>
        <taxon>Hominimerdicola</taxon>
    </lineage>
</organism>
<dbReference type="EMBL" id="JAOQJZ010000001">
    <property type="protein sequence ID" value="MCU6704621.1"/>
    <property type="molecule type" value="Genomic_DNA"/>
</dbReference>
<dbReference type="PIRSF" id="PIRSF006483">
    <property type="entry name" value="Membrane_protein_YitT"/>
    <property type="match status" value="1"/>
</dbReference>
<dbReference type="Gene3D" id="3.30.70.120">
    <property type="match status" value="1"/>
</dbReference>
<keyword evidence="9" id="KW-1185">Reference proteome</keyword>
<evidence type="ECO:0000256" key="6">
    <source>
        <dbReference type="SAM" id="Phobius"/>
    </source>
</evidence>